<feature type="compositionally biased region" description="Pro residues" evidence="1">
    <location>
        <begin position="216"/>
        <end position="230"/>
    </location>
</feature>
<keyword evidence="2" id="KW-0472">Membrane</keyword>
<keyword evidence="2" id="KW-1133">Transmembrane helix</keyword>
<dbReference type="VEuPathDB" id="FungiDB:FUN_015108"/>
<feature type="transmembrane region" description="Helical" evidence="2">
    <location>
        <begin position="290"/>
        <end position="311"/>
    </location>
</feature>
<evidence type="ECO:0000256" key="1">
    <source>
        <dbReference type="SAM" id="MobiDB-lite"/>
    </source>
</evidence>
<dbReference type="VEuPathDB" id="FungiDB:RhiirFUN_010895"/>
<dbReference type="OrthoDB" id="2421522at2759"/>
<reference evidence="3 4" key="2">
    <citation type="submission" date="2017-09" db="EMBL/GenBank/DDBJ databases">
        <title>Extensive intraspecific genome diversity in a model arbuscular mycorrhizal fungus.</title>
        <authorList>
            <person name="Chen E.C."/>
            <person name="Morin E."/>
            <person name="Beaudet D."/>
            <person name="Noel J."/>
            <person name="Ndikumana S."/>
            <person name="Charron P."/>
            <person name="St-Onge C."/>
            <person name="Giorgi J."/>
            <person name="Grigoriev I.V."/>
            <person name="Roux C."/>
            <person name="Martin F.M."/>
            <person name="Corradi N."/>
        </authorList>
    </citation>
    <scope>NUCLEOTIDE SEQUENCE [LARGE SCALE GENOMIC DNA]</scope>
    <source>
        <strain evidence="3 4">A5</strain>
    </source>
</reference>
<organism evidence="3 4">
    <name type="scientific">Rhizophagus irregularis</name>
    <dbReference type="NCBI Taxonomy" id="588596"/>
    <lineage>
        <taxon>Eukaryota</taxon>
        <taxon>Fungi</taxon>
        <taxon>Fungi incertae sedis</taxon>
        <taxon>Mucoromycota</taxon>
        <taxon>Glomeromycotina</taxon>
        <taxon>Glomeromycetes</taxon>
        <taxon>Glomerales</taxon>
        <taxon>Glomeraceae</taxon>
        <taxon>Rhizophagus</taxon>
    </lineage>
</organism>
<accession>A0A2I1E990</accession>
<comment type="caution">
    <text evidence="3">The sequence shown here is derived from an EMBL/GenBank/DDBJ whole genome shotgun (WGS) entry which is preliminary data.</text>
</comment>
<name>A0A2I1E990_9GLOM</name>
<evidence type="ECO:0000256" key="2">
    <source>
        <dbReference type="SAM" id="Phobius"/>
    </source>
</evidence>
<dbReference type="Proteomes" id="UP000232722">
    <property type="component" value="Unassembled WGS sequence"/>
</dbReference>
<feature type="region of interest" description="Disordered" evidence="1">
    <location>
        <begin position="209"/>
        <end position="250"/>
    </location>
</feature>
<evidence type="ECO:0000313" key="3">
    <source>
        <dbReference type="EMBL" id="PKC06023.1"/>
    </source>
</evidence>
<reference evidence="3 4" key="1">
    <citation type="submission" date="2016-04" db="EMBL/GenBank/DDBJ databases">
        <title>Genome analyses suggest a sexual origin of heterokaryosis in a supposedly ancient asexual fungus.</title>
        <authorList>
            <person name="Ropars J."/>
            <person name="Sedzielewska K."/>
            <person name="Noel J."/>
            <person name="Charron P."/>
            <person name="Farinelli L."/>
            <person name="Marton T."/>
            <person name="Kruger M."/>
            <person name="Pelin A."/>
            <person name="Brachmann A."/>
            <person name="Corradi N."/>
        </authorList>
    </citation>
    <scope>NUCLEOTIDE SEQUENCE [LARGE SCALE GENOMIC DNA]</scope>
    <source>
        <strain evidence="3 4">A5</strain>
    </source>
</reference>
<dbReference type="AlphaFoldDB" id="A0A2I1E990"/>
<dbReference type="VEuPathDB" id="FungiDB:RhiirA1_398347"/>
<proteinExistence type="predicted"/>
<gene>
    <name evidence="3" type="ORF">RhiirA5_378161</name>
</gene>
<sequence length="312" mass="34407">MDISEYTIMQLSREIKLKPYPLWISLYTIWVIKYQKILIWSRQKFNNINFAMLKADINDKKLVTRQTGPSKLSCYYAIDNVHKSTTLDVGVPQNTIFAKFTIECNVKSVKVAVTKYSLEKFDTNVQWVSMTGVSMKKLGSVGIPKTIGSSIIDSFLLSADPSECLNAPDDGLGVLARAEMCFSFNAPPEYTVTYLQPCAKAGNIISDCPNSTPSPGGIPPPPGKIPPQSPNKPSENIPSPKLPKPPNSPDSDSPYCYYNYTPTSTAPSNTIITSTPSPSLICLNSSSSSIFSSFFFPLFFSCCFSLTFLFMI</sequence>
<protein>
    <submittedName>
        <fullName evidence="3">Uncharacterized protein</fullName>
    </submittedName>
</protein>
<evidence type="ECO:0000313" key="4">
    <source>
        <dbReference type="Proteomes" id="UP000232722"/>
    </source>
</evidence>
<keyword evidence="2" id="KW-0812">Transmembrane</keyword>
<dbReference type="EMBL" id="LLXJ01000810">
    <property type="protein sequence ID" value="PKC06023.1"/>
    <property type="molecule type" value="Genomic_DNA"/>
</dbReference>